<dbReference type="InterPro" id="IPR016181">
    <property type="entry name" value="Acyl_CoA_acyltransferase"/>
</dbReference>
<dbReference type="RefSeq" id="WP_133582343.1">
    <property type="nucleotide sequence ID" value="NZ_SNYJ01000030.1"/>
</dbReference>
<comment type="caution">
    <text evidence="2">The sequence shown here is derived from an EMBL/GenBank/DDBJ whole genome shotgun (WGS) entry which is preliminary data.</text>
</comment>
<gene>
    <name evidence="2" type="ORF">EV213_13035</name>
</gene>
<dbReference type="GO" id="GO:0004145">
    <property type="term" value="F:diamine N-acetyltransferase activity"/>
    <property type="evidence" value="ECO:0007669"/>
    <property type="project" value="TreeGrafter"/>
</dbReference>
<evidence type="ECO:0000259" key="1">
    <source>
        <dbReference type="PROSITE" id="PS51186"/>
    </source>
</evidence>
<dbReference type="InterPro" id="IPR000182">
    <property type="entry name" value="GNAT_dom"/>
</dbReference>
<keyword evidence="2" id="KW-0808">Transferase</keyword>
<dbReference type="PANTHER" id="PTHR43415:SF6">
    <property type="entry name" value="SPERMIDINE N(1)-ACETYLTRANSFERASE"/>
    <property type="match status" value="1"/>
</dbReference>
<dbReference type="AlphaFoldDB" id="A0A4V3D490"/>
<dbReference type="SUPFAM" id="SSF55729">
    <property type="entry name" value="Acyl-CoA N-acyltransferases (Nat)"/>
    <property type="match status" value="1"/>
</dbReference>
<dbReference type="Gene3D" id="3.40.630.30">
    <property type="match status" value="1"/>
</dbReference>
<dbReference type="PANTHER" id="PTHR43415">
    <property type="entry name" value="SPERMIDINE N(1)-ACETYLTRANSFERASE"/>
    <property type="match status" value="1"/>
</dbReference>
<sequence length="287" mass="33051">MMCDQSEKVDFKTLAHFIAKLNQSKIHHVGYCGEDEAEIFDALTSDFSTEDFTVFYEDNQIVGALGFDVDHESKRIELLGPFVNHQEWNKVANALWERQLKSLENQESFIFYGFYNKDHLNAKNFIKDLGGKTTGEHLILHMDHFEHKGTSLNAEILQKDDFSAFRRLHDSIFPHTYYDEDVIVSKLNDQNRVYTIKDHGETAGYVYVEGNKQFKVGAIEYIGVAKEYRMKGYGKILLNQALTFLFDELNIDEVSICVEKENTAAIQLYLSVGFFVDHAMESSVLKL</sequence>
<name>A0A4V3D490_9BACI</name>
<proteinExistence type="predicted"/>
<feature type="domain" description="N-acetyltransferase" evidence="1">
    <location>
        <begin position="152"/>
        <end position="287"/>
    </location>
</feature>
<protein>
    <submittedName>
        <fullName evidence="2">Acetyltransferase (GNAT) family protein</fullName>
    </submittedName>
</protein>
<keyword evidence="3" id="KW-1185">Reference proteome</keyword>
<accession>A0A4V3D490</accession>
<dbReference type="EMBL" id="SNYJ01000030">
    <property type="protein sequence ID" value="TDQ33725.1"/>
    <property type="molecule type" value="Genomic_DNA"/>
</dbReference>
<evidence type="ECO:0000313" key="3">
    <source>
        <dbReference type="Proteomes" id="UP000295632"/>
    </source>
</evidence>
<dbReference type="CDD" id="cd04301">
    <property type="entry name" value="NAT_SF"/>
    <property type="match status" value="1"/>
</dbReference>
<organism evidence="2 3">
    <name type="scientific">Aureibacillus halotolerans</name>
    <dbReference type="NCBI Taxonomy" id="1508390"/>
    <lineage>
        <taxon>Bacteria</taxon>
        <taxon>Bacillati</taxon>
        <taxon>Bacillota</taxon>
        <taxon>Bacilli</taxon>
        <taxon>Bacillales</taxon>
        <taxon>Bacillaceae</taxon>
        <taxon>Aureibacillus</taxon>
    </lineage>
</organism>
<evidence type="ECO:0000313" key="2">
    <source>
        <dbReference type="EMBL" id="TDQ33725.1"/>
    </source>
</evidence>
<reference evidence="2 3" key="1">
    <citation type="submission" date="2019-03" db="EMBL/GenBank/DDBJ databases">
        <title>Genomic Encyclopedia of Type Strains, Phase IV (KMG-IV): sequencing the most valuable type-strain genomes for metagenomic binning, comparative biology and taxonomic classification.</title>
        <authorList>
            <person name="Goeker M."/>
        </authorList>
    </citation>
    <scope>NUCLEOTIDE SEQUENCE [LARGE SCALE GENOMIC DNA]</scope>
    <source>
        <strain evidence="2 3">DSM 28697</strain>
    </source>
</reference>
<dbReference type="PROSITE" id="PS51186">
    <property type="entry name" value="GNAT"/>
    <property type="match status" value="1"/>
</dbReference>
<dbReference type="Proteomes" id="UP000295632">
    <property type="component" value="Unassembled WGS sequence"/>
</dbReference>
<dbReference type="OrthoDB" id="87299at2"/>
<dbReference type="Pfam" id="PF00583">
    <property type="entry name" value="Acetyltransf_1"/>
    <property type="match status" value="1"/>
</dbReference>